<dbReference type="Pfam" id="PF10686">
    <property type="entry name" value="YAcAr"/>
    <property type="match status" value="1"/>
</dbReference>
<name>A0A179SIB8_9HYPH</name>
<dbReference type="RefSeq" id="WP_048432278.1">
    <property type="nucleotide sequence ID" value="NZ_LWHQ01000011.1"/>
</dbReference>
<dbReference type="AlphaFoldDB" id="A0A179SIB8"/>
<evidence type="ECO:0000313" key="3">
    <source>
        <dbReference type="Proteomes" id="UP000078316"/>
    </source>
</evidence>
<organism evidence="2 3">
    <name type="scientific">Methylobacterium platani</name>
    <dbReference type="NCBI Taxonomy" id="427683"/>
    <lineage>
        <taxon>Bacteria</taxon>
        <taxon>Pseudomonadati</taxon>
        <taxon>Pseudomonadota</taxon>
        <taxon>Alphaproteobacteria</taxon>
        <taxon>Hyphomicrobiales</taxon>
        <taxon>Methylobacteriaceae</taxon>
        <taxon>Methylobacterium</taxon>
    </lineage>
</organism>
<comment type="caution">
    <text evidence="2">The sequence shown here is derived from an EMBL/GenBank/DDBJ whole genome shotgun (WGS) entry which is preliminary data.</text>
</comment>
<dbReference type="Proteomes" id="UP000078316">
    <property type="component" value="Unassembled WGS sequence"/>
</dbReference>
<gene>
    <name evidence="2" type="ORF">A5481_06255</name>
</gene>
<dbReference type="EMBL" id="LWHQ01000011">
    <property type="protein sequence ID" value="OAS26313.1"/>
    <property type="molecule type" value="Genomic_DNA"/>
</dbReference>
<protein>
    <recommendedName>
        <fullName evidence="1">YspA cpYpsA-related SLOG domain-containing protein</fullName>
    </recommendedName>
</protein>
<dbReference type="OrthoDB" id="572639at2"/>
<feature type="domain" description="YspA cpYpsA-related SLOG" evidence="1">
    <location>
        <begin position="2"/>
        <end position="68"/>
    </location>
</feature>
<evidence type="ECO:0000259" key="1">
    <source>
        <dbReference type="Pfam" id="PF10686"/>
    </source>
</evidence>
<evidence type="ECO:0000313" key="2">
    <source>
        <dbReference type="EMBL" id="OAS26313.1"/>
    </source>
</evidence>
<proteinExistence type="predicted"/>
<accession>A0A179SIB8</accession>
<sequence length="125" mass="13842">MTRVLICGGRDFVLYARGRAFLDAHHQRTPFSLVLIGLDPRRQFGADDMADRWAEERGIDRILFPPNWVLRGKGGGPHRNGLMISALNVDFQPEKVIGFQTGGPGTTDMLKRARAAGLEVVEARA</sequence>
<dbReference type="InterPro" id="IPR019627">
    <property type="entry name" value="YAcAr"/>
</dbReference>
<dbReference type="STRING" id="427683.A5481_06255"/>
<reference evidence="2 3" key="1">
    <citation type="submission" date="2016-04" db="EMBL/GenBank/DDBJ databases">
        <authorList>
            <person name="Evans L.H."/>
            <person name="Alamgir A."/>
            <person name="Owens N."/>
            <person name="Weber N.D."/>
            <person name="Virtaneva K."/>
            <person name="Barbian K."/>
            <person name="Babar A."/>
            <person name="Rosenke K."/>
        </authorList>
    </citation>
    <scope>NUCLEOTIDE SEQUENCE [LARGE SCALE GENOMIC DNA]</scope>
    <source>
        <strain evidence="2 3">PMB02</strain>
    </source>
</reference>